<name>A0A1S0U499_LOALO</name>
<dbReference type="GeneID" id="9941022"/>
<organism evidence="1">
    <name type="scientific">Loa loa</name>
    <name type="common">Eye worm</name>
    <name type="synonym">Filaria loa</name>
    <dbReference type="NCBI Taxonomy" id="7209"/>
    <lineage>
        <taxon>Eukaryota</taxon>
        <taxon>Metazoa</taxon>
        <taxon>Ecdysozoa</taxon>
        <taxon>Nematoda</taxon>
        <taxon>Chromadorea</taxon>
        <taxon>Rhabditida</taxon>
        <taxon>Spirurina</taxon>
        <taxon>Spiruromorpha</taxon>
        <taxon>Filarioidea</taxon>
        <taxon>Onchocercidae</taxon>
        <taxon>Loa</taxon>
    </lineage>
</organism>
<dbReference type="KEGG" id="loa:LOAG_03633"/>
<reference evidence="1" key="1">
    <citation type="submission" date="2012-04" db="EMBL/GenBank/DDBJ databases">
        <title>The Genome Sequence of Loa loa.</title>
        <authorList>
            <consortium name="The Broad Institute Genome Sequencing Platform"/>
            <consortium name="Broad Institute Genome Sequencing Center for Infectious Disease"/>
            <person name="Nutman T.B."/>
            <person name="Fink D.L."/>
            <person name="Russ C."/>
            <person name="Young S."/>
            <person name="Zeng Q."/>
            <person name="Gargeya S."/>
            <person name="Alvarado L."/>
            <person name="Berlin A."/>
            <person name="Chapman S.B."/>
            <person name="Chen Z."/>
            <person name="Freedman E."/>
            <person name="Gellesch M."/>
            <person name="Goldberg J."/>
            <person name="Griggs A."/>
            <person name="Gujja S."/>
            <person name="Heilman E.R."/>
            <person name="Heiman D."/>
            <person name="Howarth C."/>
            <person name="Mehta T."/>
            <person name="Neiman D."/>
            <person name="Pearson M."/>
            <person name="Roberts A."/>
            <person name="Saif S."/>
            <person name="Shea T."/>
            <person name="Shenoy N."/>
            <person name="Sisk P."/>
            <person name="Stolte C."/>
            <person name="Sykes S."/>
            <person name="White J."/>
            <person name="Yandava C."/>
            <person name="Haas B."/>
            <person name="Henn M.R."/>
            <person name="Nusbaum C."/>
            <person name="Birren B."/>
        </authorList>
    </citation>
    <scope>NUCLEOTIDE SEQUENCE [LARGE SCALE GENOMIC DNA]</scope>
</reference>
<sequence>MREKKQLTADNGSNSIVRFVIDRNISSVSDLLNATVLLNKLPVENGIPVSLRETLILAVNNGILATEISFSSLHAKIARLLARHYQTINRRQCKATRYCQEVGEYYWRN</sequence>
<gene>
    <name evidence="1" type="ORF">LOAG_03633</name>
</gene>
<proteinExistence type="predicted"/>
<dbReference type="InParanoid" id="A0A1S0U499"/>
<accession>A0A1S0U499</accession>
<evidence type="ECO:0000313" key="1">
    <source>
        <dbReference type="EMBL" id="EFO24854.1"/>
    </source>
</evidence>
<dbReference type="CTD" id="9941022"/>
<dbReference type="EMBL" id="JH712085">
    <property type="protein sequence ID" value="EFO24854.1"/>
    <property type="molecule type" value="Genomic_DNA"/>
</dbReference>
<dbReference type="RefSeq" id="XP_003139218.1">
    <property type="nucleotide sequence ID" value="XM_003139170.1"/>
</dbReference>
<dbReference type="AlphaFoldDB" id="A0A1S0U499"/>
<protein>
    <submittedName>
        <fullName evidence="1">Uncharacterized protein</fullName>
    </submittedName>
</protein>